<comment type="subcellular location">
    <subcellularLocation>
        <location evidence="1">Cell membrane</location>
        <topology evidence="1">Multi-pass membrane protein</topology>
    </subcellularLocation>
</comment>
<feature type="transmembrane region" description="Helical" evidence="12">
    <location>
        <begin position="234"/>
        <end position="251"/>
    </location>
</feature>
<evidence type="ECO:0000256" key="11">
    <source>
        <dbReference type="SAM" id="MobiDB-lite"/>
    </source>
</evidence>
<dbReference type="NCBIfam" id="NF040906">
    <property type="entry name" value="GguB"/>
    <property type="match status" value="1"/>
</dbReference>
<dbReference type="Pfam" id="PF02653">
    <property type="entry name" value="BPD_transp_2"/>
    <property type="match status" value="2"/>
</dbReference>
<feature type="transmembrane region" description="Helical" evidence="12">
    <location>
        <begin position="12"/>
        <end position="30"/>
    </location>
</feature>
<evidence type="ECO:0000256" key="9">
    <source>
        <dbReference type="ARBA" id="ARBA00035611"/>
    </source>
</evidence>
<evidence type="ECO:0000256" key="7">
    <source>
        <dbReference type="ARBA" id="ARBA00022989"/>
    </source>
</evidence>
<keyword evidence="4" id="KW-0997">Cell inner membrane</keyword>
<dbReference type="AlphaFoldDB" id="A0A7Z0DSE0"/>
<organism evidence="13 14">
    <name type="scientific">Nocardioides panzhihuensis</name>
    <dbReference type="NCBI Taxonomy" id="860243"/>
    <lineage>
        <taxon>Bacteria</taxon>
        <taxon>Bacillati</taxon>
        <taxon>Actinomycetota</taxon>
        <taxon>Actinomycetes</taxon>
        <taxon>Propionibacteriales</taxon>
        <taxon>Nocardioidaceae</taxon>
        <taxon>Nocardioides</taxon>
    </lineage>
</organism>
<reference evidence="13 14" key="1">
    <citation type="submission" date="2020-07" db="EMBL/GenBank/DDBJ databases">
        <title>Sequencing the genomes of 1000 actinobacteria strains.</title>
        <authorList>
            <person name="Klenk H.-P."/>
        </authorList>
    </citation>
    <scope>NUCLEOTIDE SEQUENCE [LARGE SCALE GENOMIC DNA]</scope>
    <source>
        <strain evidence="13 14">DSM 26487</strain>
    </source>
</reference>
<dbReference type="RefSeq" id="WP_246321581.1">
    <property type="nucleotide sequence ID" value="NZ_JACBZR010000001.1"/>
</dbReference>
<feature type="transmembrane region" description="Helical" evidence="12">
    <location>
        <begin position="171"/>
        <end position="189"/>
    </location>
</feature>
<dbReference type="CDD" id="cd06579">
    <property type="entry name" value="TM_PBP1_transp_AraH_like"/>
    <property type="match status" value="1"/>
</dbReference>
<evidence type="ECO:0000256" key="6">
    <source>
        <dbReference type="ARBA" id="ARBA00022692"/>
    </source>
</evidence>
<feature type="transmembrane region" description="Helical" evidence="12">
    <location>
        <begin position="121"/>
        <end position="142"/>
    </location>
</feature>
<dbReference type="PANTHER" id="PTHR32196:SF32">
    <property type="entry name" value="XYLOSE TRANSPORT SYSTEM PERMEASE PROTEIN XYLH"/>
    <property type="match status" value="1"/>
</dbReference>
<gene>
    <name evidence="13" type="ORF">BJ988_005316</name>
</gene>
<evidence type="ECO:0000256" key="3">
    <source>
        <dbReference type="ARBA" id="ARBA00022475"/>
    </source>
</evidence>
<keyword evidence="8 12" id="KW-0472">Membrane</keyword>
<feature type="transmembrane region" description="Helical" evidence="12">
    <location>
        <begin position="319"/>
        <end position="350"/>
    </location>
</feature>
<evidence type="ECO:0000313" key="13">
    <source>
        <dbReference type="EMBL" id="NYI80668.1"/>
    </source>
</evidence>
<comment type="function">
    <text evidence="9">Part of the binding-protein-dependent transport system for D-xylose. Probably responsible for the translocation of the substrate across the membrane.</text>
</comment>
<evidence type="ECO:0000256" key="12">
    <source>
        <dbReference type="SAM" id="Phobius"/>
    </source>
</evidence>
<evidence type="ECO:0000256" key="8">
    <source>
        <dbReference type="ARBA" id="ARBA00023136"/>
    </source>
</evidence>
<evidence type="ECO:0000256" key="10">
    <source>
        <dbReference type="ARBA" id="ARBA00035686"/>
    </source>
</evidence>
<evidence type="ECO:0000256" key="1">
    <source>
        <dbReference type="ARBA" id="ARBA00004651"/>
    </source>
</evidence>
<keyword evidence="6 12" id="KW-0812">Transmembrane</keyword>
<keyword evidence="14" id="KW-1185">Reference proteome</keyword>
<dbReference type="PANTHER" id="PTHR32196">
    <property type="entry name" value="ABC TRANSPORTER PERMEASE PROTEIN YPHD-RELATED-RELATED"/>
    <property type="match status" value="1"/>
</dbReference>
<feature type="transmembrane region" description="Helical" evidence="12">
    <location>
        <begin position="70"/>
        <end position="88"/>
    </location>
</feature>
<name>A0A7Z0DSE0_9ACTN</name>
<dbReference type="EMBL" id="JACBZR010000001">
    <property type="protein sequence ID" value="NYI80668.1"/>
    <property type="molecule type" value="Genomic_DNA"/>
</dbReference>
<feature type="transmembrane region" description="Helical" evidence="12">
    <location>
        <begin position="281"/>
        <end position="299"/>
    </location>
</feature>
<dbReference type="InterPro" id="IPR001851">
    <property type="entry name" value="ABC_transp_permease"/>
</dbReference>
<feature type="transmembrane region" description="Helical" evidence="12">
    <location>
        <begin position="42"/>
        <end position="63"/>
    </location>
</feature>
<evidence type="ECO:0000256" key="2">
    <source>
        <dbReference type="ARBA" id="ARBA00022448"/>
    </source>
</evidence>
<dbReference type="GO" id="GO:0005886">
    <property type="term" value="C:plasma membrane"/>
    <property type="evidence" value="ECO:0007669"/>
    <property type="project" value="UniProtKB-SubCell"/>
</dbReference>
<keyword evidence="3" id="KW-1003">Cell membrane</keyword>
<keyword evidence="2" id="KW-0813">Transport</keyword>
<accession>A0A7Z0DSE0</accession>
<keyword evidence="7 12" id="KW-1133">Transmembrane helix</keyword>
<proteinExistence type="predicted"/>
<evidence type="ECO:0000256" key="5">
    <source>
        <dbReference type="ARBA" id="ARBA00022597"/>
    </source>
</evidence>
<dbReference type="Proteomes" id="UP000564496">
    <property type="component" value="Unassembled WGS sequence"/>
</dbReference>
<evidence type="ECO:0000313" key="14">
    <source>
        <dbReference type="Proteomes" id="UP000564496"/>
    </source>
</evidence>
<feature type="transmembrane region" description="Helical" evidence="12">
    <location>
        <begin position="94"/>
        <end position="114"/>
    </location>
</feature>
<feature type="region of interest" description="Disordered" evidence="11">
    <location>
        <begin position="388"/>
        <end position="457"/>
    </location>
</feature>
<evidence type="ECO:0000256" key="4">
    <source>
        <dbReference type="ARBA" id="ARBA00022519"/>
    </source>
</evidence>
<sequence>MNALLNTLRGNVRQYGMIIALAAIVILFQITTDGVLLKPLNVSNLVVQNAQILILAIGMVIVIVARHIDLSVGSVAAFVGAASAIMMTQYDFPWWLAVFLGLLIGAAIGAWHGFWVAYVGIPAFIVTLASMLLFRGLTLVVLKGATVGGLPEQFKAIGNGFLPEIGPDTGFHNLTLLIAVAAVGVLIFLEVRRRNAQTAYNFEVLPFPLFAVKLALLTIVIMYFAYLLADARGLPIVGLILAGLIVIYTFIMNKTVFGRHVYAIGGNVDAATMSGVNTKRVDFLVMTNMGLLAGLAGLVTTARLTAANPKAGVNFELDAIAAAFIGGAAVTGGVGTVVGAIIGGLVMGILNNGMSLLGVSIDWQQAIKGLVLLLAVAFDVWNKRRTAGSGGAGAESAEPSAPPPDKLAEEIEAMETTGARSSGELARPLAPSEGVTARSAEAELSVDSVDSDDPPKT</sequence>
<feature type="transmembrane region" description="Helical" evidence="12">
    <location>
        <begin position="210"/>
        <end position="228"/>
    </location>
</feature>
<keyword evidence="5 13" id="KW-0762">Sugar transport</keyword>
<dbReference type="GO" id="GO:0022857">
    <property type="term" value="F:transmembrane transporter activity"/>
    <property type="evidence" value="ECO:0007669"/>
    <property type="project" value="InterPro"/>
</dbReference>
<protein>
    <recommendedName>
        <fullName evidence="10">Xylose transport system permease protein XylH</fullName>
    </recommendedName>
</protein>
<comment type="caution">
    <text evidence="13">The sequence shown here is derived from an EMBL/GenBank/DDBJ whole genome shotgun (WGS) entry which is preliminary data.</text>
</comment>